<name>A0A4U8YVC0_9BACT</name>
<dbReference type="RefSeq" id="WP_180147118.1">
    <property type="nucleotide sequence ID" value="NZ_CAADHO010000016.1"/>
</dbReference>
<feature type="domain" description="Zinc finger Ogr/Delta-type" evidence="1">
    <location>
        <begin position="5"/>
        <end position="50"/>
    </location>
</feature>
<evidence type="ECO:0000313" key="3">
    <source>
        <dbReference type="Proteomes" id="UP000507962"/>
    </source>
</evidence>
<gene>
    <name evidence="2" type="ORF">MSL71_50890</name>
</gene>
<dbReference type="InterPro" id="IPR007684">
    <property type="entry name" value="Znf_Ogr/Delta"/>
</dbReference>
<dbReference type="AlphaFoldDB" id="A0A4U8YVC0"/>
<evidence type="ECO:0000313" key="2">
    <source>
        <dbReference type="EMBL" id="VFQ47389.1"/>
    </source>
</evidence>
<reference evidence="2 3" key="1">
    <citation type="submission" date="2019-03" db="EMBL/GenBank/DDBJ databases">
        <authorList>
            <person name="Nijsse B."/>
        </authorList>
    </citation>
    <scope>NUCLEOTIDE SEQUENCE [LARGE SCALE GENOMIC DNA]</scope>
    <source>
        <strain evidence="2">Desulfoluna butyratoxydans MSL71</strain>
    </source>
</reference>
<accession>A0A4U8YVC0</accession>
<evidence type="ECO:0000259" key="1">
    <source>
        <dbReference type="Pfam" id="PF04606"/>
    </source>
</evidence>
<dbReference type="EMBL" id="CAADHO010000016">
    <property type="protein sequence ID" value="VFQ47389.1"/>
    <property type="molecule type" value="Genomic_DNA"/>
</dbReference>
<keyword evidence="3" id="KW-1185">Reference proteome</keyword>
<sequence>MRIKCNRCGQAATIQSSTQISDEFKQLYCSCTNTLCGHTFVMDLAFSHTLSPSAVDIPPEALEKIRKGASRCEQREMFQVLQAG</sequence>
<dbReference type="Pfam" id="PF04606">
    <property type="entry name" value="Ogr_Delta"/>
    <property type="match status" value="1"/>
</dbReference>
<organism evidence="2 3">
    <name type="scientific">Desulfoluna butyratoxydans</name>
    <dbReference type="NCBI Taxonomy" id="231438"/>
    <lineage>
        <taxon>Bacteria</taxon>
        <taxon>Pseudomonadati</taxon>
        <taxon>Thermodesulfobacteriota</taxon>
        <taxon>Desulfobacteria</taxon>
        <taxon>Desulfobacterales</taxon>
        <taxon>Desulfolunaceae</taxon>
        <taxon>Desulfoluna</taxon>
    </lineage>
</organism>
<protein>
    <submittedName>
        <fullName evidence="2">Zinc finger ogr/delta-type</fullName>
    </submittedName>
</protein>
<dbReference type="Proteomes" id="UP000507962">
    <property type="component" value="Unassembled WGS sequence"/>
</dbReference>
<proteinExistence type="predicted"/>